<proteinExistence type="predicted"/>
<evidence type="ECO:0000313" key="1">
    <source>
        <dbReference type="EMBL" id="CRL03737.1"/>
    </source>
</evidence>
<dbReference type="EMBL" id="CVRI01000059">
    <property type="protein sequence ID" value="CRL03737.1"/>
    <property type="molecule type" value="Genomic_DNA"/>
</dbReference>
<organism evidence="1 2">
    <name type="scientific">Clunio marinus</name>
    <dbReference type="NCBI Taxonomy" id="568069"/>
    <lineage>
        <taxon>Eukaryota</taxon>
        <taxon>Metazoa</taxon>
        <taxon>Ecdysozoa</taxon>
        <taxon>Arthropoda</taxon>
        <taxon>Hexapoda</taxon>
        <taxon>Insecta</taxon>
        <taxon>Pterygota</taxon>
        <taxon>Neoptera</taxon>
        <taxon>Endopterygota</taxon>
        <taxon>Diptera</taxon>
        <taxon>Nematocera</taxon>
        <taxon>Chironomoidea</taxon>
        <taxon>Chironomidae</taxon>
        <taxon>Clunio</taxon>
    </lineage>
</organism>
<evidence type="ECO:0000313" key="2">
    <source>
        <dbReference type="Proteomes" id="UP000183832"/>
    </source>
</evidence>
<keyword evidence="2" id="KW-1185">Reference proteome</keyword>
<protein>
    <submittedName>
        <fullName evidence="1">CLUMA_CG016920, isoform A</fullName>
    </submittedName>
</protein>
<name>A0A1J1IYT0_9DIPT</name>
<dbReference type="Proteomes" id="UP000183832">
    <property type="component" value="Unassembled WGS sequence"/>
</dbReference>
<gene>
    <name evidence="1" type="ORF">CLUMA_CG016920</name>
</gene>
<sequence>MQPLPVANEALRKEKHFPSMLKLMVLLGKGSEATAYIDDSESKLYSQMILYGTEKPLSGINKPKYK</sequence>
<accession>A0A1J1IYT0</accession>
<reference evidence="1 2" key="1">
    <citation type="submission" date="2015-04" db="EMBL/GenBank/DDBJ databases">
        <authorList>
            <person name="Syromyatnikov M.Y."/>
            <person name="Popov V.N."/>
        </authorList>
    </citation>
    <scope>NUCLEOTIDE SEQUENCE [LARGE SCALE GENOMIC DNA]</scope>
</reference>
<dbReference type="AlphaFoldDB" id="A0A1J1IYT0"/>